<keyword evidence="3" id="KW-1185">Reference proteome</keyword>
<dbReference type="Pfam" id="PF00781">
    <property type="entry name" value="DAGK_cat"/>
    <property type="match status" value="1"/>
</dbReference>
<dbReference type="HOGENOM" id="CLU_021934_1_0_1"/>
<dbReference type="SUPFAM" id="SSF111331">
    <property type="entry name" value="NAD kinase/diacylglycerol kinase-like"/>
    <property type="match status" value="1"/>
</dbReference>
<evidence type="ECO:0000313" key="2">
    <source>
        <dbReference type="EMBL" id="EMD89480.1"/>
    </source>
</evidence>
<dbReference type="eggNOG" id="ENOG502S2DU">
    <property type="taxonomic scope" value="Eukaryota"/>
</dbReference>
<dbReference type="InterPro" id="IPR017438">
    <property type="entry name" value="ATP-NAD_kinase_N"/>
</dbReference>
<dbReference type="GO" id="GO:0001727">
    <property type="term" value="F:lipid kinase activity"/>
    <property type="evidence" value="ECO:0007669"/>
    <property type="project" value="TreeGrafter"/>
</dbReference>
<proteinExistence type="predicted"/>
<dbReference type="PANTHER" id="PTHR12358:SF108">
    <property type="entry name" value="DAGKC DOMAIN-CONTAINING PROTEIN"/>
    <property type="match status" value="1"/>
</dbReference>
<dbReference type="PANTHER" id="PTHR12358">
    <property type="entry name" value="SPHINGOSINE KINASE"/>
    <property type="match status" value="1"/>
</dbReference>
<dbReference type="InterPro" id="IPR016064">
    <property type="entry name" value="NAD/diacylglycerol_kinase_sf"/>
</dbReference>
<reference evidence="2 3" key="1">
    <citation type="journal article" date="2012" name="PLoS Pathog.">
        <title>Diverse lifestyles and strategies of plant pathogenesis encoded in the genomes of eighteen Dothideomycetes fungi.</title>
        <authorList>
            <person name="Ohm R.A."/>
            <person name="Feau N."/>
            <person name="Henrissat B."/>
            <person name="Schoch C.L."/>
            <person name="Horwitz B.A."/>
            <person name="Barry K.W."/>
            <person name="Condon B.J."/>
            <person name="Copeland A.C."/>
            <person name="Dhillon B."/>
            <person name="Glaser F."/>
            <person name="Hesse C.N."/>
            <person name="Kosti I."/>
            <person name="LaButti K."/>
            <person name="Lindquist E.A."/>
            <person name="Lucas S."/>
            <person name="Salamov A.A."/>
            <person name="Bradshaw R.E."/>
            <person name="Ciuffetti L."/>
            <person name="Hamelin R.C."/>
            <person name="Kema G.H.J."/>
            <person name="Lawrence C."/>
            <person name="Scott J.A."/>
            <person name="Spatafora J.W."/>
            <person name="Turgeon B.G."/>
            <person name="de Wit P.J.G.M."/>
            <person name="Zhong S."/>
            <person name="Goodwin S.B."/>
            <person name="Grigoriev I.V."/>
        </authorList>
    </citation>
    <scope>NUCLEOTIDE SEQUENCE [LARGE SCALE GENOMIC DNA]</scope>
    <source>
        <strain evidence="3">C5 / ATCC 48332 / race O</strain>
    </source>
</reference>
<dbReference type="Gene3D" id="3.40.50.10330">
    <property type="entry name" value="Probable inorganic polyphosphate/atp-NAD kinase, domain 1"/>
    <property type="match status" value="1"/>
</dbReference>
<dbReference type="GO" id="GO:0016020">
    <property type="term" value="C:membrane"/>
    <property type="evidence" value="ECO:0007669"/>
    <property type="project" value="TreeGrafter"/>
</dbReference>
<dbReference type="STRING" id="701091.M2SVW2"/>
<organism evidence="2 3">
    <name type="scientific">Cochliobolus heterostrophus (strain C5 / ATCC 48332 / race O)</name>
    <name type="common">Southern corn leaf blight fungus</name>
    <name type="synonym">Bipolaris maydis</name>
    <dbReference type="NCBI Taxonomy" id="701091"/>
    <lineage>
        <taxon>Eukaryota</taxon>
        <taxon>Fungi</taxon>
        <taxon>Dikarya</taxon>
        <taxon>Ascomycota</taxon>
        <taxon>Pezizomycotina</taxon>
        <taxon>Dothideomycetes</taxon>
        <taxon>Pleosporomycetidae</taxon>
        <taxon>Pleosporales</taxon>
        <taxon>Pleosporineae</taxon>
        <taxon>Pleosporaceae</taxon>
        <taxon>Bipolaris</taxon>
    </lineage>
</organism>
<dbReference type="Proteomes" id="UP000016936">
    <property type="component" value="Unassembled WGS sequence"/>
</dbReference>
<accession>M2SVW2</accession>
<protein>
    <recommendedName>
        <fullName evidence="1">DAGKc domain-containing protein</fullName>
    </recommendedName>
</protein>
<dbReference type="GO" id="GO:0005737">
    <property type="term" value="C:cytoplasm"/>
    <property type="evidence" value="ECO:0007669"/>
    <property type="project" value="TreeGrafter"/>
</dbReference>
<feature type="domain" description="DAGKc" evidence="1">
    <location>
        <begin position="64"/>
        <end position="213"/>
    </location>
</feature>
<dbReference type="Gene3D" id="2.60.200.40">
    <property type="match status" value="1"/>
</dbReference>
<dbReference type="OrthoDB" id="3853857at2759"/>
<dbReference type="InterPro" id="IPR001206">
    <property type="entry name" value="Diacylglycerol_kinase_cat_dom"/>
</dbReference>
<dbReference type="AlphaFoldDB" id="M2SVW2"/>
<dbReference type="OMA" id="YGFHASI"/>
<name>M2SVW2_COCH5</name>
<reference evidence="3" key="2">
    <citation type="journal article" date="2013" name="PLoS Genet.">
        <title>Comparative genome structure, secondary metabolite, and effector coding capacity across Cochliobolus pathogens.</title>
        <authorList>
            <person name="Condon B.J."/>
            <person name="Leng Y."/>
            <person name="Wu D."/>
            <person name="Bushley K.E."/>
            <person name="Ohm R.A."/>
            <person name="Otillar R."/>
            <person name="Martin J."/>
            <person name="Schackwitz W."/>
            <person name="Grimwood J."/>
            <person name="MohdZainudin N."/>
            <person name="Xue C."/>
            <person name="Wang R."/>
            <person name="Manning V.A."/>
            <person name="Dhillon B."/>
            <person name="Tu Z.J."/>
            <person name="Steffenson B.J."/>
            <person name="Salamov A."/>
            <person name="Sun H."/>
            <person name="Lowry S."/>
            <person name="LaButti K."/>
            <person name="Han J."/>
            <person name="Copeland A."/>
            <person name="Lindquist E."/>
            <person name="Barry K."/>
            <person name="Schmutz J."/>
            <person name="Baker S.E."/>
            <person name="Ciuffetti L.M."/>
            <person name="Grigoriev I.V."/>
            <person name="Zhong S."/>
            <person name="Turgeon B.G."/>
        </authorList>
    </citation>
    <scope>NUCLEOTIDE SEQUENCE [LARGE SCALE GENOMIC DNA]</scope>
    <source>
        <strain evidence="3">C5 / ATCC 48332 / race O</strain>
    </source>
</reference>
<dbReference type="PROSITE" id="PS50146">
    <property type="entry name" value="DAGK"/>
    <property type="match status" value="1"/>
</dbReference>
<sequence>MATVSEAEAPQPRKVVFDLPTADGTSQATVTLQENEDATKPPLLLDITKRALDPPDSTNTPLTQRETHVIISLGSGARQAENFFNSVVKPILTAIHGEDGVAKIKVHTTTSATSISDYTSNILFPSANNGTPLRIILLSGDGGIVDLVNGLLSPPQSTTYASPQVVLLPLGTANALYHSINTKQQQPSNWGLAALASPHSAPLPVFTATFSPGARLLVDEARAEEALPKNEKGEGLLHGAVVASWGMHASLVADSDTAHYRQYGVERFQMAAKEALYPADGGPPHAYKARISRLLPSPQNGEEKWVELETTEHMYVLATLVSHLERPFCISPASAPLDGSVRLVHFGPKSADEAMRIMGLAYQGGKHVHDAAVRYESIDGLRIRFEGLEKDARWRRICVDGKIVRVDEDGWVEVRKDQGKRALDVVVVAAT</sequence>
<evidence type="ECO:0000313" key="3">
    <source>
        <dbReference type="Proteomes" id="UP000016936"/>
    </source>
</evidence>
<gene>
    <name evidence="2" type="ORF">COCHEDRAFT_1196345</name>
</gene>
<dbReference type="GO" id="GO:0046512">
    <property type="term" value="P:sphingosine biosynthetic process"/>
    <property type="evidence" value="ECO:0007669"/>
    <property type="project" value="TreeGrafter"/>
</dbReference>
<dbReference type="InterPro" id="IPR050187">
    <property type="entry name" value="Lipid_Phosphate_FormReg"/>
</dbReference>
<evidence type="ECO:0000259" key="1">
    <source>
        <dbReference type="PROSITE" id="PS50146"/>
    </source>
</evidence>
<dbReference type="EMBL" id="KB445579">
    <property type="protein sequence ID" value="EMD89480.1"/>
    <property type="molecule type" value="Genomic_DNA"/>
</dbReference>